<dbReference type="FunFam" id="2.30.30.40:FF:000009">
    <property type="entry name" value="Breast cancer anti-estrogen resistance 1"/>
    <property type="match status" value="1"/>
</dbReference>
<dbReference type="Proteomes" id="UP000092462">
    <property type="component" value="Unassembled WGS sequence"/>
</dbReference>
<keyword evidence="2" id="KW-1185">Reference proteome</keyword>
<dbReference type="Gene3D" id="2.30.30.40">
    <property type="entry name" value="SH3 Domains"/>
    <property type="match status" value="1"/>
</dbReference>
<dbReference type="PRINTS" id="PR00452">
    <property type="entry name" value="SH3DOMAIN"/>
</dbReference>
<dbReference type="PROSITE" id="PS50002">
    <property type="entry name" value="SH3"/>
    <property type="match status" value="1"/>
</dbReference>
<dbReference type="InterPro" id="IPR037362">
    <property type="entry name" value="CAS_fam"/>
</dbReference>
<dbReference type="EMBL" id="AJVK01024199">
    <property type="status" value="NOT_ANNOTATED_CDS"/>
    <property type="molecule type" value="Genomic_DNA"/>
</dbReference>
<dbReference type="VEuPathDB" id="VectorBase:PPAPM1_006922"/>
<dbReference type="SUPFAM" id="SSF50044">
    <property type="entry name" value="SH3-domain"/>
    <property type="match status" value="1"/>
</dbReference>
<evidence type="ECO:0000313" key="1">
    <source>
        <dbReference type="EnsemblMetazoa" id="PPAI002233-PA"/>
    </source>
</evidence>
<dbReference type="SMART" id="SM00326">
    <property type="entry name" value="SH3"/>
    <property type="match status" value="1"/>
</dbReference>
<dbReference type="VEuPathDB" id="VectorBase:PPAI002233"/>
<dbReference type="Pfam" id="PF00018">
    <property type="entry name" value="SH3_1"/>
    <property type="match status" value="1"/>
</dbReference>
<dbReference type="EMBL" id="AJVK01024198">
    <property type="status" value="NOT_ANNOTATED_CDS"/>
    <property type="molecule type" value="Genomic_DNA"/>
</dbReference>
<evidence type="ECO:0000313" key="2">
    <source>
        <dbReference type="Proteomes" id="UP000092462"/>
    </source>
</evidence>
<dbReference type="PANTHER" id="PTHR10654">
    <property type="entry name" value="CAS SCAFFOLDING PROTEIN"/>
    <property type="match status" value="1"/>
</dbReference>
<proteinExistence type="predicted"/>
<dbReference type="EnsemblMetazoa" id="PPAI002233-RA">
    <property type="protein sequence ID" value="PPAI002233-PA"/>
    <property type="gene ID" value="PPAI002233"/>
</dbReference>
<dbReference type="GO" id="GO:0016477">
    <property type="term" value="P:cell migration"/>
    <property type="evidence" value="ECO:0007669"/>
    <property type="project" value="TreeGrafter"/>
</dbReference>
<dbReference type="GO" id="GO:0007169">
    <property type="term" value="P:cell surface receptor protein tyrosine kinase signaling pathway"/>
    <property type="evidence" value="ECO:0007669"/>
    <property type="project" value="TreeGrafter"/>
</dbReference>
<dbReference type="EMBL" id="AJVK01024200">
    <property type="status" value="NOT_ANNOTATED_CDS"/>
    <property type="molecule type" value="Genomic_DNA"/>
</dbReference>
<dbReference type="InterPro" id="IPR036028">
    <property type="entry name" value="SH3-like_dom_sf"/>
</dbReference>
<dbReference type="InterPro" id="IPR001452">
    <property type="entry name" value="SH3_domain"/>
</dbReference>
<sequence>MPESQNQHKSFTERKLDSPTYAKAIYDNIAESPDELAFKRGDILTVIEQDTDGLTGWWLCKLRGRQLLLMSEINVVVCLRAL</sequence>
<organism evidence="1 2">
    <name type="scientific">Phlebotomus papatasi</name>
    <name type="common">Sandfly</name>
    <dbReference type="NCBI Taxonomy" id="29031"/>
    <lineage>
        <taxon>Eukaryota</taxon>
        <taxon>Metazoa</taxon>
        <taxon>Ecdysozoa</taxon>
        <taxon>Arthropoda</taxon>
        <taxon>Hexapoda</taxon>
        <taxon>Insecta</taxon>
        <taxon>Pterygota</taxon>
        <taxon>Neoptera</taxon>
        <taxon>Endopterygota</taxon>
        <taxon>Diptera</taxon>
        <taxon>Nematocera</taxon>
        <taxon>Psychodoidea</taxon>
        <taxon>Psychodidae</taxon>
        <taxon>Phlebotomus</taxon>
        <taxon>Phlebotomus</taxon>
    </lineage>
</organism>
<dbReference type="AlphaFoldDB" id="A0A1B0D495"/>
<name>A0A1B0D495_PHLPP</name>
<protein>
    <submittedName>
        <fullName evidence="1">Uncharacterized protein</fullName>
    </submittedName>
</protein>
<dbReference type="GO" id="GO:0005886">
    <property type="term" value="C:plasma membrane"/>
    <property type="evidence" value="ECO:0007669"/>
    <property type="project" value="TreeGrafter"/>
</dbReference>
<accession>A0A1B0D495</accession>
<dbReference type="GO" id="GO:0005737">
    <property type="term" value="C:cytoplasm"/>
    <property type="evidence" value="ECO:0007669"/>
    <property type="project" value="TreeGrafter"/>
</dbReference>
<reference evidence="1" key="1">
    <citation type="submission" date="2022-08" db="UniProtKB">
        <authorList>
            <consortium name="EnsemblMetazoa"/>
        </authorList>
    </citation>
    <scope>IDENTIFICATION</scope>
    <source>
        <strain evidence="1">Israel</strain>
    </source>
</reference>
<dbReference type="PANTHER" id="PTHR10654:SF18">
    <property type="entry name" value="IP17195P"/>
    <property type="match status" value="1"/>
</dbReference>